<dbReference type="STRING" id="143223.SAMN05878281_2503"/>
<name>A0A1M7MIK9_9FLAO</name>
<dbReference type="OrthoDB" id="1451302at2"/>
<dbReference type="Proteomes" id="UP000190235">
    <property type="component" value="Chromosome I"/>
</dbReference>
<dbReference type="AlphaFoldDB" id="A0A1M7MIK9"/>
<reference evidence="2" key="1">
    <citation type="submission" date="2016-11" db="EMBL/GenBank/DDBJ databases">
        <authorList>
            <person name="Varghese N."/>
            <person name="Submissions S."/>
        </authorList>
    </citation>
    <scope>NUCLEOTIDE SEQUENCE [LARGE SCALE GENOMIC DNA]</scope>
    <source>
        <strain evidence="2">ACAM 48</strain>
    </source>
</reference>
<accession>A0A1M7MIK9</accession>
<dbReference type="InterPro" id="IPR011250">
    <property type="entry name" value="OMP/PagP_B-barrel"/>
</dbReference>
<sequence>MSSAIKLFLIVLFFPLLITAQDTLPEPHRNQYVATDPETVFFVGEFFRGYSVNNSSLENYSQLGFGLDFNWFVLPFLTIGGQYNLTAGNLKEDQISNTGSVNKITTHYLGLHLGYYHAFNREWSLHSLAGFGEVHNVNRAPDSRFTEDGNSLMLRSELGYRFDKTAAIFIKATLRWDKMEIETPQVLDDYFNKHSLLLVGFGVRLHLQNPDG</sequence>
<evidence type="ECO:0000313" key="1">
    <source>
        <dbReference type="EMBL" id="SHM90652.1"/>
    </source>
</evidence>
<protein>
    <submittedName>
        <fullName evidence="1">Uncharacterized protein</fullName>
    </submittedName>
</protein>
<keyword evidence="2" id="KW-1185">Reference proteome</keyword>
<dbReference type="RefSeq" id="WP_079735520.1">
    <property type="nucleotide sequence ID" value="NZ_LT670848.1"/>
</dbReference>
<gene>
    <name evidence="1" type="ORF">SAMN05878281_2503</name>
</gene>
<evidence type="ECO:0000313" key="2">
    <source>
        <dbReference type="Proteomes" id="UP000190235"/>
    </source>
</evidence>
<proteinExistence type="predicted"/>
<dbReference type="SUPFAM" id="SSF56925">
    <property type="entry name" value="OMPA-like"/>
    <property type="match status" value="1"/>
</dbReference>
<organism evidence="1 2">
    <name type="scientific">Salegentibacter salegens</name>
    <dbReference type="NCBI Taxonomy" id="143223"/>
    <lineage>
        <taxon>Bacteria</taxon>
        <taxon>Pseudomonadati</taxon>
        <taxon>Bacteroidota</taxon>
        <taxon>Flavobacteriia</taxon>
        <taxon>Flavobacteriales</taxon>
        <taxon>Flavobacteriaceae</taxon>
        <taxon>Salegentibacter</taxon>
    </lineage>
</organism>
<dbReference type="EMBL" id="LT670848">
    <property type="protein sequence ID" value="SHM90652.1"/>
    <property type="molecule type" value="Genomic_DNA"/>
</dbReference>